<gene>
    <name evidence="9" type="ORF">E6H01_03555</name>
</gene>
<keyword evidence="6 7" id="KW-0472">Membrane</keyword>
<accession>A0A537LB04</accession>
<feature type="transmembrane region" description="Helical" evidence="7">
    <location>
        <begin position="124"/>
        <end position="143"/>
    </location>
</feature>
<sequence>MLPLKDTVQSRSFPIVNWSLIALNVFIFFIILSLGDRAEVLVAVLGVVPARLLHHPGLFEFATLFTAMFLHGGWAHLLGNMLALYVFGDNVEDRMGSGPYLLFYLLCGLVASFAHIALNPTSAIPTVGASGAISGVLSAYLLFFPSARVITLVPIFFLPWFVEVPAVIFIGFWFVSQLLNGVLTVVAGVQALGGVAWWAHVGGFLAGLIFAPLLARRRDVRRAYLDEYFPW</sequence>
<dbReference type="InterPro" id="IPR022764">
    <property type="entry name" value="Peptidase_S54_rhomboid_dom"/>
</dbReference>
<keyword evidence="4 7" id="KW-0812">Transmembrane</keyword>
<evidence type="ECO:0000313" key="10">
    <source>
        <dbReference type="Proteomes" id="UP000319353"/>
    </source>
</evidence>
<dbReference type="FunFam" id="1.20.1540.10:FF:000027">
    <property type="entry name" value="Rhomboid family intramembrane serine protease"/>
    <property type="match status" value="1"/>
</dbReference>
<feature type="transmembrane region" description="Helical" evidence="7">
    <location>
        <begin position="61"/>
        <end position="88"/>
    </location>
</feature>
<dbReference type="GO" id="GO:0004252">
    <property type="term" value="F:serine-type endopeptidase activity"/>
    <property type="evidence" value="ECO:0007669"/>
    <property type="project" value="InterPro"/>
</dbReference>
<evidence type="ECO:0000256" key="1">
    <source>
        <dbReference type="ARBA" id="ARBA00004141"/>
    </source>
</evidence>
<comment type="subcellular location">
    <subcellularLocation>
        <location evidence="1">Membrane</location>
        <topology evidence="1">Multi-pass membrane protein</topology>
    </subcellularLocation>
</comment>
<evidence type="ECO:0000256" key="4">
    <source>
        <dbReference type="ARBA" id="ARBA00022692"/>
    </source>
</evidence>
<evidence type="ECO:0000256" key="2">
    <source>
        <dbReference type="ARBA" id="ARBA00022475"/>
    </source>
</evidence>
<comment type="caution">
    <text evidence="9">The sequence shown here is derived from an EMBL/GenBank/DDBJ whole genome shotgun (WGS) entry which is preliminary data.</text>
</comment>
<reference evidence="9 10" key="1">
    <citation type="journal article" date="2019" name="Nat. Microbiol.">
        <title>Mediterranean grassland soil C-N compound turnover is dependent on rainfall and depth, and is mediated by genomically divergent microorganisms.</title>
        <authorList>
            <person name="Diamond S."/>
            <person name="Andeer P.F."/>
            <person name="Li Z."/>
            <person name="Crits-Christoph A."/>
            <person name="Burstein D."/>
            <person name="Anantharaman K."/>
            <person name="Lane K.R."/>
            <person name="Thomas B.C."/>
            <person name="Pan C."/>
            <person name="Northen T.R."/>
            <person name="Banfield J.F."/>
        </authorList>
    </citation>
    <scope>NUCLEOTIDE SEQUENCE [LARGE SCALE GENOMIC DNA]</scope>
    <source>
        <strain evidence="9">NP_4</strain>
    </source>
</reference>
<feature type="domain" description="Peptidase S54 rhomboid" evidence="8">
    <location>
        <begin position="60"/>
        <end position="216"/>
    </location>
</feature>
<dbReference type="Pfam" id="PF01694">
    <property type="entry name" value="Rhomboid"/>
    <property type="match status" value="1"/>
</dbReference>
<dbReference type="InterPro" id="IPR035952">
    <property type="entry name" value="Rhomboid-like_sf"/>
</dbReference>
<evidence type="ECO:0000256" key="5">
    <source>
        <dbReference type="ARBA" id="ARBA00022989"/>
    </source>
</evidence>
<evidence type="ECO:0000259" key="8">
    <source>
        <dbReference type="Pfam" id="PF01694"/>
    </source>
</evidence>
<feature type="transmembrane region" description="Helical" evidence="7">
    <location>
        <begin position="155"/>
        <end position="175"/>
    </location>
</feature>
<dbReference type="GO" id="GO:0006508">
    <property type="term" value="P:proteolysis"/>
    <property type="evidence" value="ECO:0007669"/>
    <property type="project" value="UniProtKB-KW"/>
</dbReference>
<proteinExistence type="predicted"/>
<feature type="transmembrane region" description="Helical" evidence="7">
    <location>
        <begin position="195"/>
        <end position="215"/>
    </location>
</feature>
<dbReference type="Gene3D" id="1.20.1540.10">
    <property type="entry name" value="Rhomboid-like"/>
    <property type="match status" value="1"/>
</dbReference>
<evidence type="ECO:0000256" key="3">
    <source>
        <dbReference type="ARBA" id="ARBA00022519"/>
    </source>
</evidence>
<dbReference type="GO" id="GO:0016020">
    <property type="term" value="C:membrane"/>
    <property type="evidence" value="ECO:0007669"/>
    <property type="project" value="UniProtKB-SubCell"/>
</dbReference>
<dbReference type="PANTHER" id="PTHR43066">
    <property type="entry name" value="RHOMBOID-RELATED PROTEIN"/>
    <property type="match status" value="1"/>
</dbReference>
<feature type="transmembrane region" description="Helical" evidence="7">
    <location>
        <begin position="100"/>
        <end position="118"/>
    </location>
</feature>
<evidence type="ECO:0000256" key="6">
    <source>
        <dbReference type="ARBA" id="ARBA00023136"/>
    </source>
</evidence>
<dbReference type="PANTHER" id="PTHR43066:SF26">
    <property type="entry name" value="RHOMBOID PROTEASE GLPG"/>
    <property type="match status" value="1"/>
</dbReference>
<dbReference type="SUPFAM" id="SSF144091">
    <property type="entry name" value="Rhomboid-like"/>
    <property type="match status" value="1"/>
</dbReference>
<keyword evidence="3" id="KW-0997">Cell inner membrane</keyword>
<evidence type="ECO:0000313" key="9">
    <source>
        <dbReference type="EMBL" id="TMJ05086.1"/>
    </source>
</evidence>
<keyword evidence="2" id="KW-1003">Cell membrane</keyword>
<keyword evidence="9" id="KW-0378">Hydrolase</keyword>
<dbReference type="AlphaFoldDB" id="A0A537LB04"/>
<dbReference type="EMBL" id="VBAL01000032">
    <property type="protein sequence ID" value="TMJ05086.1"/>
    <property type="molecule type" value="Genomic_DNA"/>
</dbReference>
<protein>
    <submittedName>
        <fullName evidence="9">Rhomboid family intramembrane serine protease</fullName>
    </submittedName>
</protein>
<organism evidence="9 10">
    <name type="scientific">Candidatus Segetimicrobium genomatis</name>
    <dbReference type="NCBI Taxonomy" id="2569760"/>
    <lineage>
        <taxon>Bacteria</taxon>
        <taxon>Bacillati</taxon>
        <taxon>Candidatus Sysuimicrobiota</taxon>
        <taxon>Candidatus Sysuimicrobiia</taxon>
        <taxon>Candidatus Sysuimicrobiales</taxon>
        <taxon>Candidatus Segetimicrobiaceae</taxon>
        <taxon>Candidatus Segetimicrobium</taxon>
    </lineage>
</organism>
<dbReference type="Proteomes" id="UP000319353">
    <property type="component" value="Unassembled WGS sequence"/>
</dbReference>
<keyword evidence="9" id="KW-0645">Protease</keyword>
<evidence type="ECO:0000256" key="7">
    <source>
        <dbReference type="SAM" id="Phobius"/>
    </source>
</evidence>
<name>A0A537LB04_9BACT</name>
<feature type="transmembrane region" description="Helical" evidence="7">
    <location>
        <begin position="12"/>
        <end position="35"/>
    </location>
</feature>
<keyword evidence="5 7" id="KW-1133">Transmembrane helix</keyword>